<dbReference type="AlphaFoldDB" id="A0A1H0PXI3"/>
<evidence type="ECO:0000313" key="2">
    <source>
        <dbReference type="EMBL" id="SDP09425.1"/>
    </source>
</evidence>
<dbReference type="EMBL" id="FNJU01000001">
    <property type="protein sequence ID" value="SDP09425.1"/>
    <property type="molecule type" value="Genomic_DNA"/>
</dbReference>
<evidence type="ECO:0000313" key="3">
    <source>
        <dbReference type="Proteomes" id="UP000199159"/>
    </source>
</evidence>
<dbReference type="OrthoDB" id="2875619at2"/>
<protein>
    <recommendedName>
        <fullName evidence="1">Immunity MXAN-0049 protein domain-containing protein</fullName>
    </recommendedName>
</protein>
<name>A0A1H0PXI3_9BACI</name>
<proteinExistence type="predicted"/>
<gene>
    <name evidence="2" type="ORF">SAMN05216565_101496</name>
</gene>
<dbReference type="Proteomes" id="UP000199159">
    <property type="component" value="Unassembled WGS sequence"/>
</dbReference>
<evidence type="ECO:0000259" key="1">
    <source>
        <dbReference type="Pfam" id="PF07791"/>
    </source>
</evidence>
<accession>A0A1H0PXI3</accession>
<dbReference type="InterPro" id="IPR012433">
    <property type="entry name" value="Imm11"/>
</dbReference>
<dbReference type="RefSeq" id="WP_090849558.1">
    <property type="nucleotide sequence ID" value="NZ_FNJU01000001.1"/>
</dbReference>
<sequence length="271" mass="31865">MKVWQLTRQFDKYEVFTFLNDQDSELFSENFLGEPMKEKWRPIQVKIYSKGKESDSPDGLLLAPLFSEKAVEVLRDFLLGEKVELLSFTTLNGKPYYAMNVINVLDSIDGENSEVVRTRRGRILSYERFAFLEEKVIGQDIFKVLNHESKRVISSKVFVSDQFRRKVLESNLEGFDFIEVWDSTNVNIKSEYLQQPLQNKEVDDKSTTYSFDEASKIAENQNKTFVSDKWAIRFDEDREFQIGQLQEDGSYNWVNPIYYPPIFIGMKWKES</sequence>
<reference evidence="3" key="1">
    <citation type="submission" date="2016-10" db="EMBL/GenBank/DDBJ databases">
        <authorList>
            <person name="Varghese N."/>
            <person name="Submissions S."/>
        </authorList>
    </citation>
    <scope>NUCLEOTIDE SEQUENCE [LARGE SCALE GENOMIC DNA]</scope>
    <source>
        <strain evidence="3">IBRC-M10078</strain>
    </source>
</reference>
<organism evidence="2 3">
    <name type="scientific">Litchfieldia salsa</name>
    <dbReference type="NCBI Taxonomy" id="930152"/>
    <lineage>
        <taxon>Bacteria</taxon>
        <taxon>Bacillati</taxon>
        <taxon>Bacillota</taxon>
        <taxon>Bacilli</taxon>
        <taxon>Bacillales</taxon>
        <taxon>Bacillaceae</taxon>
        <taxon>Litchfieldia</taxon>
    </lineage>
</organism>
<keyword evidence="3" id="KW-1185">Reference proteome</keyword>
<feature type="domain" description="Immunity MXAN-0049 protein" evidence="1">
    <location>
        <begin position="92"/>
        <end position="180"/>
    </location>
</feature>
<dbReference type="Pfam" id="PF07791">
    <property type="entry name" value="Imm11"/>
    <property type="match status" value="1"/>
</dbReference>